<dbReference type="InterPro" id="IPR012796">
    <property type="entry name" value="Lysidine-tRNA-synth_C"/>
</dbReference>
<comment type="subcellular location">
    <subcellularLocation>
        <location evidence="1 8">Cytoplasm</location>
    </subcellularLocation>
</comment>
<dbReference type="Pfam" id="PF01171">
    <property type="entry name" value="ATP_bind_3"/>
    <property type="match status" value="1"/>
</dbReference>
<name>A0A923TC90_9BACT</name>
<evidence type="ECO:0000256" key="4">
    <source>
        <dbReference type="ARBA" id="ARBA00022694"/>
    </source>
</evidence>
<dbReference type="PANTHER" id="PTHR43033">
    <property type="entry name" value="TRNA(ILE)-LYSIDINE SYNTHASE-RELATED"/>
    <property type="match status" value="1"/>
</dbReference>
<keyword evidence="2 8" id="KW-0963">Cytoplasm</keyword>
<dbReference type="EMBL" id="JACSIT010000067">
    <property type="protein sequence ID" value="MBC6993462.1"/>
    <property type="molecule type" value="Genomic_DNA"/>
</dbReference>
<keyword evidence="11" id="KW-1185">Reference proteome</keyword>
<organism evidence="10 11">
    <name type="scientific">Neolewinella lacunae</name>
    <dbReference type="NCBI Taxonomy" id="1517758"/>
    <lineage>
        <taxon>Bacteria</taxon>
        <taxon>Pseudomonadati</taxon>
        <taxon>Bacteroidota</taxon>
        <taxon>Saprospiria</taxon>
        <taxon>Saprospirales</taxon>
        <taxon>Lewinellaceae</taxon>
        <taxon>Neolewinella</taxon>
    </lineage>
</organism>
<dbReference type="HAMAP" id="MF_01161">
    <property type="entry name" value="tRNA_Ile_lys_synt"/>
    <property type="match status" value="1"/>
</dbReference>
<proteinExistence type="inferred from homology"/>
<reference evidence="10" key="1">
    <citation type="submission" date="2020-08" db="EMBL/GenBank/DDBJ databases">
        <title>Lewinella bacteria from marine environments.</title>
        <authorList>
            <person name="Zhong Y."/>
        </authorList>
    </citation>
    <scope>NUCLEOTIDE SEQUENCE</scope>
    <source>
        <strain evidence="10">KCTC 42187</strain>
    </source>
</reference>
<dbReference type="SUPFAM" id="SSF52402">
    <property type="entry name" value="Adenine nucleotide alpha hydrolases-like"/>
    <property type="match status" value="1"/>
</dbReference>
<evidence type="ECO:0000256" key="8">
    <source>
        <dbReference type="HAMAP-Rule" id="MF_01161"/>
    </source>
</evidence>
<dbReference type="GO" id="GO:0032267">
    <property type="term" value="F:tRNA(Ile)-lysidine synthase activity"/>
    <property type="evidence" value="ECO:0007669"/>
    <property type="project" value="UniProtKB-EC"/>
</dbReference>
<evidence type="ECO:0000256" key="3">
    <source>
        <dbReference type="ARBA" id="ARBA00022598"/>
    </source>
</evidence>
<dbReference type="InterPro" id="IPR012094">
    <property type="entry name" value="tRNA_Ile_lys_synt"/>
</dbReference>
<dbReference type="EC" id="6.3.4.19" evidence="8"/>
<comment type="similarity">
    <text evidence="8">Belongs to the tRNA(Ile)-lysidine synthase family.</text>
</comment>
<keyword evidence="4 8" id="KW-0819">tRNA processing</keyword>
<dbReference type="SMART" id="SM00977">
    <property type="entry name" value="TilS_C"/>
    <property type="match status" value="1"/>
</dbReference>
<evidence type="ECO:0000256" key="5">
    <source>
        <dbReference type="ARBA" id="ARBA00022741"/>
    </source>
</evidence>
<dbReference type="NCBIfam" id="TIGR02433">
    <property type="entry name" value="lysidine_TilS_C"/>
    <property type="match status" value="1"/>
</dbReference>
<dbReference type="InterPro" id="IPR012795">
    <property type="entry name" value="tRNA_Ile_lys_synt_N"/>
</dbReference>
<evidence type="ECO:0000256" key="6">
    <source>
        <dbReference type="ARBA" id="ARBA00022840"/>
    </source>
</evidence>
<dbReference type="InterPro" id="IPR014729">
    <property type="entry name" value="Rossmann-like_a/b/a_fold"/>
</dbReference>
<comment type="catalytic activity">
    <reaction evidence="7 8">
        <text>cytidine(34) in tRNA(Ile2) + L-lysine + ATP = lysidine(34) in tRNA(Ile2) + AMP + diphosphate + H(+)</text>
        <dbReference type="Rhea" id="RHEA:43744"/>
        <dbReference type="Rhea" id="RHEA-COMP:10625"/>
        <dbReference type="Rhea" id="RHEA-COMP:10670"/>
        <dbReference type="ChEBI" id="CHEBI:15378"/>
        <dbReference type="ChEBI" id="CHEBI:30616"/>
        <dbReference type="ChEBI" id="CHEBI:32551"/>
        <dbReference type="ChEBI" id="CHEBI:33019"/>
        <dbReference type="ChEBI" id="CHEBI:82748"/>
        <dbReference type="ChEBI" id="CHEBI:83665"/>
        <dbReference type="ChEBI" id="CHEBI:456215"/>
        <dbReference type="EC" id="6.3.4.19"/>
    </reaction>
</comment>
<dbReference type="CDD" id="cd01992">
    <property type="entry name" value="TilS_N"/>
    <property type="match status" value="1"/>
</dbReference>
<evidence type="ECO:0000313" key="11">
    <source>
        <dbReference type="Proteomes" id="UP000650081"/>
    </source>
</evidence>
<sequence>MADLVEMFREAVLRERLFTKADKLLLACSGGLDSTVLAHLLRAEGYDYAIVHVNFQLRGAASDEDAAFVEELARAQDAKFFGTAVDVEAAALPGESTQMTARRLRYSYFKKILDEYKYDLVLTAHHADDNFETFLLHLLRGSGLTGLAGMQPRRDRLVRPLLSVSRAELLAYAGMHGIRWREDGSNAQDDYLRNRIRHTLVPVFTEGFGLSPGSWARTAEQLRGEQLFLAEALARAAAAGAGQLIRRQDYPVAAQLLTLLHHLHPGFSAEQHRQMVMATRPLVLRGEETTAYVTREGLQFLANADLDAPLALPLEVQALPFTYQHPLLSLRLEQVLRPEELRLADGLYLAPSSFPLHLRTRQKGDYFAPFGLAGKRTKLKEYLIDRKVPAWLRDRLPLLVDAEDKILAVPTAGIAEGCGVDPQDAWVWRLSWKMTYPA</sequence>
<dbReference type="Pfam" id="PF11734">
    <property type="entry name" value="TilS_C"/>
    <property type="match status" value="1"/>
</dbReference>
<dbReference type="InterPro" id="IPR011063">
    <property type="entry name" value="TilS/TtcA_N"/>
</dbReference>
<feature type="domain" description="Lysidine-tRNA(Ile) synthetase C-terminal" evidence="9">
    <location>
        <begin position="356"/>
        <end position="432"/>
    </location>
</feature>
<dbReference type="SUPFAM" id="SSF56037">
    <property type="entry name" value="PheT/TilS domain"/>
    <property type="match status" value="1"/>
</dbReference>
<dbReference type="Proteomes" id="UP000650081">
    <property type="component" value="Unassembled WGS sequence"/>
</dbReference>
<evidence type="ECO:0000256" key="2">
    <source>
        <dbReference type="ARBA" id="ARBA00022490"/>
    </source>
</evidence>
<protein>
    <recommendedName>
        <fullName evidence="8">tRNA(Ile)-lysidine synthase</fullName>
        <ecNumber evidence="8">6.3.4.19</ecNumber>
    </recommendedName>
    <alternativeName>
        <fullName evidence="8">tRNA(Ile)-2-lysyl-cytidine synthase</fullName>
    </alternativeName>
    <alternativeName>
        <fullName evidence="8">tRNA(Ile)-lysidine synthetase</fullName>
    </alternativeName>
</protein>
<dbReference type="GO" id="GO:0005524">
    <property type="term" value="F:ATP binding"/>
    <property type="evidence" value="ECO:0007669"/>
    <property type="project" value="UniProtKB-UniRule"/>
</dbReference>
<dbReference type="NCBIfam" id="TIGR02432">
    <property type="entry name" value="lysidine_TilS_N"/>
    <property type="match status" value="1"/>
</dbReference>
<evidence type="ECO:0000256" key="7">
    <source>
        <dbReference type="ARBA" id="ARBA00048539"/>
    </source>
</evidence>
<evidence type="ECO:0000259" key="9">
    <source>
        <dbReference type="SMART" id="SM00977"/>
    </source>
</evidence>
<gene>
    <name evidence="8 10" type="primary">tilS</name>
    <name evidence="10" type="ORF">H9S92_04775</name>
</gene>
<comment type="function">
    <text evidence="8">Ligates lysine onto the cytidine present at position 34 of the AUA codon-specific tRNA(Ile) that contains the anticodon CAU, in an ATP-dependent manner. Cytidine is converted to lysidine, thus changing the amino acid specificity of the tRNA from methionine to isoleucine.</text>
</comment>
<dbReference type="AlphaFoldDB" id="A0A923TC90"/>
<comment type="caution">
    <text evidence="10">The sequence shown here is derived from an EMBL/GenBank/DDBJ whole genome shotgun (WGS) entry which is preliminary data.</text>
</comment>
<dbReference type="RefSeq" id="WP_187465569.1">
    <property type="nucleotide sequence ID" value="NZ_JACSIT010000067.1"/>
</dbReference>
<keyword evidence="3 8" id="KW-0436">Ligase</keyword>
<keyword evidence="6 8" id="KW-0067">ATP-binding</keyword>
<evidence type="ECO:0000256" key="1">
    <source>
        <dbReference type="ARBA" id="ARBA00004496"/>
    </source>
</evidence>
<dbReference type="GO" id="GO:0006400">
    <property type="term" value="P:tRNA modification"/>
    <property type="evidence" value="ECO:0007669"/>
    <property type="project" value="UniProtKB-UniRule"/>
</dbReference>
<keyword evidence="5 8" id="KW-0547">Nucleotide-binding</keyword>
<dbReference type="Gene3D" id="3.40.50.620">
    <property type="entry name" value="HUPs"/>
    <property type="match status" value="1"/>
</dbReference>
<dbReference type="GO" id="GO:0005737">
    <property type="term" value="C:cytoplasm"/>
    <property type="evidence" value="ECO:0007669"/>
    <property type="project" value="UniProtKB-SubCell"/>
</dbReference>
<comment type="domain">
    <text evidence="8">The N-terminal region contains the highly conserved SGGXDS motif, predicted to be a P-loop motif involved in ATP binding.</text>
</comment>
<feature type="binding site" evidence="8">
    <location>
        <begin position="29"/>
        <end position="34"/>
    </location>
    <ligand>
        <name>ATP</name>
        <dbReference type="ChEBI" id="CHEBI:30616"/>
    </ligand>
</feature>
<evidence type="ECO:0000313" key="10">
    <source>
        <dbReference type="EMBL" id="MBC6993462.1"/>
    </source>
</evidence>
<accession>A0A923TC90</accession>
<dbReference type="PANTHER" id="PTHR43033:SF1">
    <property type="entry name" value="TRNA(ILE)-LYSIDINE SYNTHASE-RELATED"/>
    <property type="match status" value="1"/>
</dbReference>